<evidence type="ECO:0000313" key="2">
    <source>
        <dbReference type="EMBL" id="RKO85747.1"/>
    </source>
</evidence>
<evidence type="ECO:0000256" key="1">
    <source>
        <dbReference type="SAM" id="MobiDB-lite"/>
    </source>
</evidence>
<reference evidence="3" key="1">
    <citation type="journal article" date="2018" name="Nat. Microbiol.">
        <title>Leveraging single-cell genomics to expand the fungal tree of life.</title>
        <authorList>
            <person name="Ahrendt S.R."/>
            <person name="Quandt C.A."/>
            <person name="Ciobanu D."/>
            <person name="Clum A."/>
            <person name="Salamov A."/>
            <person name="Andreopoulos B."/>
            <person name="Cheng J.F."/>
            <person name="Woyke T."/>
            <person name="Pelin A."/>
            <person name="Henrissat B."/>
            <person name="Reynolds N.K."/>
            <person name="Benny G.L."/>
            <person name="Smith M.E."/>
            <person name="James T.Y."/>
            <person name="Grigoriev I.V."/>
        </authorList>
    </citation>
    <scope>NUCLEOTIDE SEQUENCE [LARGE SCALE GENOMIC DNA]</scope>
</reference>
<protein>
    <submittedName>
        <fullName evidence="2">Uncharacterized protein</fullName>
    </submittedName>
</protein>
<keyword evidence="3" id="KW-1185">Reference proteome</keyword>
<dbReference type="Proteomes" id="UP000269721">
    <property type="component" value="Unassembled WGS sequence"/>
</dbReference>
<accession>A0A4V1IQ92</accession>
<organism evidence="2 3">
    <name type="scientific">Blyttiomyces helicus</name>
    <dbReference type="NCBI Taxonomy" id="388810"/>
    <lineage>
        <taxon>Eukaryota</taxon>
        <taxon>Fungi</taxon>
        <taxon>Fungi incertae sedis</taxon>
        <taxon>Chytridiomycota</taxon>
        <taxon>Chytridiomycota incertae sedis</taxon>
        <taxon>Chytridiomycetes</taxon>
        <taxon>Chytridiomycetes incertae sedis</taxon>
        <taxon>Blyttiomyces</taxon>
    </lineage>
</organism>
<feature type="region of interest" description="Disordered" evidence="1">
    <location>
        <begin position="233"/>
        <end position="254"/>
    </location>
</feature>
<evidence type="ECO:0000313" key="3">
    <source>
        <dbReference type="Proteomes" id="UP000269721"/>
    </source>
</evidence>
<gene>
    <name evidence="2" type="ORF">BDK51DRAFT_32099</name>
</gene>
<proteinExistence type="predicted"/>
<sequence>MPTEEEIVTTEEEIQRRIDAAVDAAVTAAVTAAVDAATTKLRLELAEKTEECTTKDKNMQIMLVKLWRKKIFTDFILISRPRVFSAGIALGHEGDGGKRRLISFHRPLEKRNTASIQSIVTPKMPTEEEIVTTEEEIQRRIDAAVDAAVTAAVTAAVDAATTKLRLELAEKTEECTTKDKNMQIMLVKLWRKKIFTDFILISRPRVFSAGIALGHEAAKTVPHVQRYGKDPTQVQKFDQNDANNPQAPITPNQT</sequence>
<name>A0A4V1IQ92_9FUNG</name>
<dbReference type="AlphaFoldDB" id="A0A4V1IQ92"/>
<dbReference type="EMBL" id="KZ998785">
    <property type="protein sequence ID" value="RKO85747.1"/>
    <property type="molecule type" value="Genomic_DNA"/>
</dbReference>